<protein>
    <submittedName>
        <fullName evidence="2">Uncharacterized protein</fullName>
    </submittedName>
</protein>
<dbReference type="AlphaFoldDB" id="A0ABD0JDC6"/>
<feature type="region of interest" description="Disordered" evidence="1">
    <location>
        <begin position="244"/>
        <end position="281"/>
    </location>
</feature>
<dbReference type="EMBL" id="JACVVK020000494">
    <property type="protein sequence ID" value="KAK7471404.1"/>
    <property type="molecule type" value="Genomic_DNA"/>
</dbReference>
<comment type="caution">
    <text evidence="2">The sequence shown here is derived from an EMBL/GenBank/DDBJ whole genome shotgun (WGS) entry which is preliminary data.</text>
</comment>
<keyword evidence="3" id="KW-1185">Reference proteome</keyword>
<organism evidence="2 3">
    <name type="scientific">Batillaria attramentaria</name>
    <dbReference type="NCBI Taxonomy" id="370345"/>
    <lineage>
        <taxon>Eukaryota</taxon>
        <taxon>Metazoa</taxon>
        <taxon>Spiralia</taxon>
        <taxon>Lophotrochozoa</taxon>
        <taxon>Mollusca</taxon>
        <taxon>Gastropoda</taxon>
        <taxon>Caenogastropoda</taxon>
        <taxon>Sorbeoconcha</taxon>
        <taxon>Cerithioidea</taxon>
        <taxon>Batillariidae</taxon>
        <taxon>Batillaria</taxon>
    </lineage>
</organism>
<proteinExistence type="predicted"/>
<dbReference type="Proteomes" id="UP001519460">
    <property type="component" value="Unassembled WGS sequence"/>
</dbReference>
<evidence type="ECO:0000313" key="3">
    <source>
        <dbReference type="Proteomes" id="UP001519460"/>
    </source>
</evidence>
<gene>
    <name evidence="2" type="ORF">BaRGS_00035956</name>
</gene>
<feature type="compositionally biased region" description="Polar residues" evidence="1">
    <location>
        <begin position="49"/>
        <end position="58"/>
    </location>
</feature>
<feature type="region of interest" description="Disordered" evidence="1">
    <location>
        <begin position="143"/>
        <end position="175"/>
    </location>
</feature>
<evidence type="ECO:0000313" key="2">
    <source>
        <dbReference type="EMBL" id="KAK7471404.1"/>
    </source>
</evidence>
<feature type="compositionally biased region" description="Polar residues" evidence="1">
    <location>
        <begin position="244"/>
        <end position="254"/>
    </location>
</feature>
<feature type="compositionally biased region" description="Polar residues" evidence="1">
    <location>
        <begin position="272"/>
        <end position="281"/>
    </location>
</feature>
<reference evidence="2 3" key="1">
    <citation type="journal article" date="2023" name="Sci. Data">
        <title>Genome assembly of the Korean intertidal mud-creeper Batillaria attramentaria.</title>
        <authorList>
            <person name="Patra A.K."/>
            <person name="Ho P.T."/>
            <person name="Jun S."/>
            <person name="Lee S.J."/>
            <person name="Kim Y."/>
            <person name="Won Y.J."/>
        </authorList>
    </citation>
    <scope>NUCLEOTIDE SEQUENCE [LARGE SCALE GENOMIC DNA]</scope>
    <source>
        <strain evidence="2">Wonlab-2016</strain>
    </source>
</reference>
<feature type="region of interest" description="Disordered" evidence="1">
    <location>
        <begin position="521"/>
        <end position="563"/>
    </location>
</feature>
<feature type="compositionally biased region" description="Polar residues" evidence="1">
    <location>
        <begin position="525"/>
        <end position="537"/>
    </location>
</feature>
<accession>A0ABD0JDC6</accession>
<feature type="region of interest" description="Disordered" evidence="1">
    <location>
        <begin position="1"/>
        <end position="61"/>
    </location>
</feature>
<feature type="compositionally biased region" description="Polar residues" evidence="1">
    <location>
        <begin position="549"/>
        <end position="562"/>
    </location>
</feature>
<sequence>MSTTQKVARRLTRSLRSAVETPRKSAKGDNTESDRLSSPHRATLPGGDQSPTQETVSTPKDGHHCLTGFAVSPAGGEVSGVEACKVAVDIQVPSVKDCSVTSLGSPHGGGQMVNDSSVKASRVMTECNSSKLTIVAASQRSDECNPEAESFSENAHTSDALERNTPSTNPTKMRGRCDSFGLLEDSDKSPERSDKCCSVFESLPLTLHVSGILEQNTRPDLVSVCVHENIISVSTRCHTDRKSNYSPVNLTSVASKPRQKIADGQPADKISPQPTQPTRCTSKLDVNLSHRISRAWQRCRVIRDDMDLLTRRCDTLSEQLENIRNHVVTKTQGRLSLNAVPPMPKLHKTDRSVRYRSLPPTFVSSTTHEFTCENNPCVKTVVKRSLSFKENSIAGTPCANVMSSLTEPVCEQDVLPTTESHVRLFTDTSSQTQNVGSVSTSADENNNMPALRSAETVHAICPASSSSVWLEIGPDRYFCNNGSDEVGTDIPDNEICCGVLEPKPTAVQNLPCADWELTKPEQAGSKDSTAPQDNSQVDSERPVTPIDTVEQQDTNSEDSASCLTSPLSFEPLPLLSNTSEDALQFKDVCSNDLRYYVPALSRIQSSEGMTEWSSPQKTRTNVLSVEGASDADPQNESLCSNPQCKDSILTHLHLSNKLTVSDVTFVDRDAGEKVCDVDMQLKNVSLPDTKQHFAGVAESCVDPDVTTLYPVNDVSQSRTEDDTDGDRVDVTKLCPDISMPCADTVTAPVDITNSHVQVDDTCGEKVSQKVVALSLFSKQPTSSDRRVSKGLLPTPPRRRHPLLSDPGFSSCCPHVTSCHQNPRKHRAPVLPTTMRCLALSTHASAPPRSDSYPMGSVCVEAHMSPFTVRVVCERDGASQHPDGRMVSRQLGRKSFRLNM</sequence>
<name>A0ABD0JDC6_9CAEN</name>
<feature type="compositionally biased region" description="Basic and acidic residues" evidence="1">
    <location>
        <begin position="21"/>
        <end position="37"/>
    </location>
</feature>
<evidence type="ECO:0000256" key="1">
    <source>
        <dbReference type="SAM" id="MobiDB-lite"/>
    </source>
</evidence>